<organism evidence="1 2">
    <name type="scientific">Dryococelus australis</name>
    <dbReference type="NCBI Taxonomy" id="614101"/>
    <lineage>
        <taxon>Eukaryota</taxon>
        <taxon>Metazoa</taxon>
        <taxon>Ecdysozoa</taxon>
        <taxon>Arthropoda</taxon>
        <taxon>Hexapoda</taxon>
        <taxon>Insecta</taxon>
        <taxon>Pterygota</taxon>
        <taxon>Neoptera</taxon>
        <taxon>Polyneoptera</taxon>
        <taxon>Phasmatodea</taxon>
        <taxon>Verophasmatodea</taxon>
        <taxon>Anareolatae</taxon>
        <taxon>Phasmatidae</taxon>
        <taxon>Eurycanthinae</taxon>
        <taxon>Dryococelus</taxon>
    </lineage>
</organism>
<evidence type="ECO:0000313" key="1">
    <source>
        <dbReference type="EMBL" id="KAJ8888312.1"/>
    </source>
</evidence>
<evidence type="ECO:0000313" key="2">
    <source>
        <dbReference type="Proteomes" id="UP001159363"/>
    </source>
</evidence>
<name>A0ABQ9HVA0_9NEOP</name>
<keyword evidence="2" id="KW-1185">Reference proteome</keyword>
<gene>
    <name evidence="1" type="ORF">PR048_007799</name>
</gene>
<reference evidence="1 2" key="1">
    <citation type="submission" date="2023-02" db="EMBL/GenBank/DDBJ databases">
        <title>LHISI_Scaffold_Assembly.</title>
        <authorList>
            <person name="Stuart O.P."/>
            <person name="Cleave R."/>
            <person name="Magrath M.J.L."/>
            <person name="Mikheyev A.S."/>
        </authorList>
    </citation>
    <scope>NUCLEOTIDE SEQUENCE [LARGE SCALE GENOMIC DNA]</scope>
    <source>
        <strain evidence="1">Daus_M_001</strain>
        <tissue evidence="1">Leg muscle</tissue>
    </source>
</reference>
<comment type="caution">
    <text evidence="1">The sequence shown here is derived from an EMBL/GenBank/DDBJ whole genome shotgun (WGS) entry which is preliminary data.</text>
</comment>
<accession>A0ABQ9HVA0</accession>
<sequence length="92" mass="10931">MRPIHFPSCEEILKEFKEQDKVVDFSDCSFEIQEVIEEFDDRFIEVEDLKGKKFYFLAIPYVLKLKSKNLMCNLNYVIFKPIPSFRQEKGGA</sequence>
<protein>
    <submittedName>
        <fullName evidence="1">Uncharacterized protein</fullName>
    </submittedName>
</protein>
<dbReference type="EMBL" id="JARBHB010000003">
    <property type="protein sequence ID" value="KAJ8888312.1"/>
    <property type="molecule type" value="Genomic_DNA"/>
</dbReference>
<proteinExistence type="predicted"/>
<dbReference type="Proteomes" id="UP001159363">
    <property type="component" value="Chromosome 3"/>
</dbReference>